<keyword evidence="12" id="KW-0472">Membrane</keyword>
<dbReference type="GO" id="GO:0032981">
    <property type="term" value="P:mitochondrial respiratory chain complex I assembly"/>
    <property type="evidence" value="ECO:0007669"/>
    <property type="project" value="TreeGrafter"/>
</dbReference>
<dbReference type="AlphaFoldDB" id="A0A8J6ADH4"/>
<feature type="disulfide bond" evidence="16">
    <location>
        <begin position="34"/>
        <end position="47"/>
    </location>
</feature>
<gene>
    <name evidence="17" type="ORF">J0S82_005843</name>
</gene>
<evidence type="ECO:0000256" key="2">
    <source>
        <dbReference type="ARBA" id="ARBA00004569"/>
    </source>
</evidence>
<keyword evidence="7" id="KW-0813">Transport</keyword>
<evidence type="ECO:0000256" key="11">
    <source>
        <dbReference type="ARBA" id="ARBA00023128"/>
    </source>
</evidence>
<dbReference type="GO" id="GO:0005758">
    <property type="term" value="C:mitochondrial intermembrane space"/>
    <property type="evidence" value="ECO:0007669"/>
    <property type="project" value="UniProtKB-SubCell"/>
</dbReference>
<sequence>MGLDLDRWMTIQSTEQPRKIPARCHDFEKEWTECAHGIGSIRAAEECEIEMHGFKECLLREKDPHLNAIRRQKDKLIKARKYALPPHLSGQDGPRP</sequence>
<keyword evidence="10" id="KW-0249">Electron transport</keyword>
<evidence type="ECO:0000256" key="1">
    <source>
        <dbReference type="ARBA" id="ARBA00003195"/>
    </source>
</evidence>
<protein>
    <recommendedName>
        <fullName evidence="6">NADH dehydrogenase [ubiquinone] iron-sulfur protein 5</fullName>
    </recommendedName>
    <alternativeName>
        <fullName evidence="14">Complex I-15 kDa</fullName>
    </alternativeName>
    <alternativeName>
        <fullName evidence="15">NADH-ubiquinone oxidoreductase 15 kDa subunit</fullName>
    </alternativeName>
</protein>
<accession>A0A8J6ADH4</accession>
<dbReference type="Pfam" id="PF10200">
    <property type="entry name" value="Ndufs5"/>
    <property type="match status" value="1"/>
</dbReference>
<evidence type="ECO:0000256" key="4">
    <source>
        <dbReference type="ARBA" id="ARBA00007372"/>
    </source>
</evidence>
<evidence type="ECO:0000256" key="8">
    <source>
        <dbReference type="ARBA" id="ARBA00022660"/>
    </source>
</evidence>
<dbReference type="PANTHER" id="PTHR15224:SF1">
    <property type="entry name" value="NADH DEHYDROGENASE [UBIQUINONE] IRON-SULFUR PROTEIN 5"/>
    <property type="match status" value="1"/>
</dbReference>
<evidence type="ECO:0000256" key="6">
    <source>
        <dbReference type="ARBA" id="ARBA00013482"/>
    </source>
</evidence>
<reference evidence="17" key="1">
    <citation type="journal article" date="2021" name="Evol. Appl.">
        <title>The genome of the Pyrenean desman and the effects of bottlenecks and inbreeding on the genomic landscape of an endangered species.</title>
        <authorList>
            <person name="Escoda L."/>
            <person name="Castresana J."/>
        </authorList>
    </citation>
    <scope>NUCLEOTIDE SEQUENCE</scope>
    <source>
        <strain evidence="17">IBE-C5619</strain>
    </source>
</reference>
<comment type="function">
    <text evidence="1">Accessory subunit of the mitochondrial membrane respiratory chain NADH dehydrogenase (Complex I), that is believed not to be involved in catalysis. Complex I functions in the transfer of electrons from NADH to the respiratory chain. The immediate electron acceptor for the enzyme is believed to be ubiquinone.</text>
</comment>
<evidence type="ECO:0000256" key="5">
    <source>
        <dbReference type="ARBA" id="ARBA00011261"/>
    </source>
</evidence>
<comment type="subcellular location">
    <subcellularLocation>
        <location evidence="3">Mitochondrion inner membrane</location>
        <topology evidence="3">Peripheral membrane protein</topology>
    </subcellularLocation>
    <subcellularLocation>
        <location evidence="2">Mitochondrion intermembrane space</location>
    </subcellularLocation>
</comment>
<comment type="similarity">
    <text evidence="4">Belongs to the complex I NDUFS5 subunit family.</text>
</comment>
<dbReference type="PANTHER" id="PTHR15224">
    <property type="entry name" value="NADH DEHYDROGENASE [UBIQUINONE] IRON-SULFUR PROTEIN 5"/>
    <property type="match status" value="1"/>
</dbReference>
<keyword evidence="9" id="KW-0999">Mitochondrion inner membrane</keyword>
<dbReference type="InterPro" id="IPR019342">
    <property type="entry name" value="NADH_UbQ_OxRdtase_FeS-su5"/>
</dbReference>
<organism evidence="17 18">
    <name type="scientific">Galemys pyrenaicus</name>
    <name type="common">Iberian desman</name>
    <name type="synonym">Pyrenean desman</name>
    <dbReference type="NCBI Taxonomy" id="202257"/>
    <lineage>
        <taxon>Eukaryota</taxon>
        <taxon>Metazoa</taxon>
        <taxon>Chordata</taxon>
        <taxon>Craniata</taxon>
        <taxon>Vertebrata</taxon>
        <taxon>Euteleostomi</taxon>
        <taxon>Mammalia</taxon>
        <taxon>Eutheria</taxon>
        <taxon>Laurasiatheria</taxon>
        <taxon>Eulipotyphla</taxon>
        <taxon>Talpidae</taxon>
        <taxon>Galemys</taxon>
    </lineage>
</organism>
<dbReference type="EMBL" id="JAGFMF010011614">
    <property type="protein sequence ID" value="KAG8519018.1"/>
    <property type="molecule type" value="Genomic_DNA"/>
</dbReference>
<proteinExistence type="inferred from homology"/>
<comment type="caution">
    <text evidence="17">The sequence shown here is derived from an EMBL/GenBank/DDBJ whole genome shotgun (WGS) entry which is preliminary data.</text>
</comment>
<evidence type="ECO:0000256" key="16">
    <source>
        <dbReference type="PIRSR" id="PIRSR619342-50"/>
    </source>
</evidence>
<evidence type="ECO:0000256" key="7">
    <source>
        <dbReference type="ARBA" id="ARBA00022448"/>
    </source>
</evidence>
<evidence type="ECO:0000256" key="10">
    <source>
        <dbReference type="ARBA" id="ARBA00022982"/>
    </source>
</evidence>
<evidence type="ECO:0000313" key="17">
    <source>
        <dbReference type="EMBL" id="KAG8519018.1"/>
    </source>
</evidence>
<evidence type="ECO:0000256" key="13">
    <source>
        <dbReference type="ARBA" id="ARBA00023157"/>
    </source>
</evidence>
<evidence type="ECO:0000313" key="18">
    <source>
        <dbReference type="Proteomes" id="UP000700334"/>
    </source>
</evidence>
<keyword evidence="11" id="KW-0496">Mitochondrion</keyword>
<dbReference type="GO" id="GO:0005743">
    <property type="term" value="C:mitochondrial inner membrane"/>
    <property type="evidence" value="ECO:0007669"/>
    <property type="project" value="UniProtKB-SubCell"/>
</dbReference>
<comment type="subunit">
    <text evidence="5">Mammalian complex I is composed of 45 different subunits. This is a component of the iron-sulfur (IP) fragment of the enzyme.</text>
</comment>
<dbReference type="Proteomes" id="UP000700334">
    <property type="component" value="Unassembled WGS sequence"/>
</dbReference>
<keyword evidence="13 16" id="KW-1015">Disulfide bond</keyword>
<dbReference type="OrthoDB" id="9992197at2759"/>
<evidence type="ECO:0000256" key="15">
    <source>
        <dbReference type="ARBA" id="ARBA00032739"/>
    </source>
</evidence>
<evidence type="ECO:0000256" key="14">
    <source>
        <dbReference type="ARBA" id="ARBA00031222"/>
    </source>
</evidence>
<feature type="disulfide bond" evidence="16">
    <location>
        <begin position="24"/>
        <end position="57"/>
    </location>
</feature>
<evidence type="ECO:0000256" key="9">
    <source>
        <dbReference type="ARBA" id="ARBA00022792"/>
    </source>
</evidence>
<name>A0A8J6ADH4_GALPY</name>
<keyword evidence="18" id="KW-1185">Reference proteome</keyword>
<keyword evidence="8" id="KW-0679">Respiratory chain</keyword>
<evidence type="ECO:0000256" key="12">
    <source>
        <dbReference type="ARBA" id="ARBA00023136"/>
    </source>
</evidence>
<evidence type="ECO:0000256" key="3">
    <source>
        <dbReference type="ARBA" id="ARBA00004637"/>
    </source>
</evidence>